<dbReference type="EMBL" id="UHFR01000005">
    <property type="protein sequence ID" value="SUN76396.1"/>
    <property type="molecule type" value="Genomic_DNA"/>
</dbReference>
<dbReference type="NCBIfam" id="TIGR02698">
    <property type="entry name" value="CopY_TcrY"/>
    <property type="match status" value="1"/>
</dbReference>
<dbReference type="InterPro" id="IPR005650">
    <property type="entry name" value="BlaI_family"/>
</dbReference>
<accession>A0A380KZM2</accession>
<evidence type="ECO:0000256" key="1">
    <source>
        <dbReference type="ARBA" id="ARBA00011046"/>
    </source>
</evidence>
<sequence length="144" mass="16685">MENISMTTSERQVMRVIWAYPHSRSQEIIMRLENDFSWKPATIKTLLNRLKRKSLISMEKIDGKFYYNSLISEEEQLAVERQRLLSGICNTKQGQLLANLVEESRLSQKDISRLIGILEERRATAPEEVSCSCVKGQCRCAHHD</sequence>
<dbReference type="Gene3D" id="1.10.10.10">
    <property type="entry name" value="Winged helix-like DNA-binding domain superfamily/Winged helix DNA-binding domain"/>
    <property type="match status" value="1"/>
</dbReference>
<keyword evidence="4" id="KW-0804">Transcription</keyword>
<dbReference type="SUPFAM" id="SSF46785">
    <property type="entry name" value="Winged helix' DNA-binding domain"/>
    <property type="match status" value="1"/>
</dbReference>
<evidence type="ECO:0000256" key="4">
    <source>
        <dbReference type="ARBA" id="ARBA00023163"/>
    </source>
</evidence>
<dbReference type="Gene3D" id="1.10.4040.10">
    <property type="entry name" value="Penicillinase repressor domain"/>
    <property type="match status" value="1"/>
</dbReference>
<keyword evidence="6" id="KW-1185">Reference proteome</keyword>
<dbReference type="STRING" id="1123307.GCA_000380065_00680"/>
<evidence type="ECO:0000256" key="3">
    <source>
        <dbReference type="ARBA" id="ARBA00023125"/>
    </source>
</evidence>
<comment type="similarity">
    <text evidence="1">Belongs to the BlaI transcriptional regulatory family.</text>
</comment>
<dbReference type="OrthoDB" id="1849040at2"/>
<evidence type="ECO:0000256" key="2">
    <source>
        <dbReference type="ARBA" id="ARBA00023015"/>
    </source>
</evidence>
<evidence type="ECO:0000313" key="5">
    <source>
        <dbReference type="EMBL" id="SUN76396.1"/>
    </source>
</evidence>
<dbReference type="InterPro" id="IPR036390">
    <property type="entry name" value="WH_DNA-bd_sf"/>
</dbReference>
<organism evidence="5 6">
    <name type="scientific">Streptococcus massiliensis</name>
    <dbReference type="NCBI Taxonomy" id="313439"/>
    <lineage>
        <taxon>Bacteria</taxon>
        <taxon>Bacillati</taxon>
        <taxon>Bacillota</taxon>
        <taxon>Bacilli</taxon>
        <taxon>Lactobacillales</taxon>
        <taxon>Streptococcaceae</taxon>
        <taxon>Streptococcus</taxon>
    </lineage>
</organism>
<dbReference type="RefSeq" id="WP_018371365.1">
    <property type="nucleotide sequence ID" value="NZ_UHFR01000005.1"/>
</dbReference>
<dbReference type="InterPro" id="IPR014071">
    <property type="entry name" value="Cu_transp_CopY/TcrY"/>
</dbReference>
<dbReference type="AlphaFoldDB" id="A0A380KZM2"/>
<protein>
    <submittedName>
        <fullName evidence="5">Copper transport operon or penicillinase transcriptional repressor</fullName>
    </submittedName>
</protein>
<name>A0A380KZM2_9STRE</name>
<reference evidence="5" key="1">
    <citation type="submission" date="2018-06" db="EMBL/GenBank/DDBJ databases">
        <authorList>
            <consortium name="Pathogen Informatics"/>
            <person name="Doyle S."/>
        </authorList>
    </citation>
    <scope>NUCLEOTIDE SEQUENCE [LARGE SCALE GENOMIC DNA]</scope>
    <source>
        <strain evidence="5">NCTC13765</strain>
    </source>
</reference>
<dbReference type="PIRSF" id="PIRSF019455">
    <property type="entry name" value="CopR_AtkY"/>
    <property type="match status" value="1"/>
</dbReference>
<keyword evidence="2" id="KW-0805">Transcription regulation</keyword>
<keyword evidence="3" id="KW-0238">DNA-binding</keyword>
<dbReference type="InterPro" id="IPR036388">
    <property type="entry name" value="WH-like_DNA-bd_sf"/>
</dbReference>
<proteinExistence type="inferred from homology"/>
<dbReference type="Pfam" id="PF03965">
    <property type="entry name" value="Penicillinase_R"/>
    <property type="match status" value="1"/>
</dbReference>
<dbReference type="GO" id="GO:0003677">
    <property type="term" value="F:DNA binding"/>
    <property type="evidence" value="ECO:0007669"/>
    <property type="project" value="UniProtKB-KW"/>
</dbReference>
<dbReference type="Proteomes" id="UP000254634">
    <property type="component" value="Unassembled WGS sequence"/>
</dbReference>
<dbReference type="GO" id="GO:0045892">
    <property type="term" value="P:negative regulation of DNA-templated transcription"/>
    <property type="evidence" value="ECO:0007669"/>
    <property type="project" value="InterPro"/>
</dbReference>
<evidence type="ECO:0000313" key="6">
    <source>
        <dbReference type="Proteomes" id="UP000254634"/>
    </source>
</evidence>
<gene>
    <name evidence="5" type="primary">copY</name>
    <name evidence="5" type="ORF">NCTC13765_00886</name>
</gene>